<dbReference type="EMBL" id="JAINDJ010000161">
    <property type="protein sequence ID" value="KAG9438331.1"/>
    <property type="molecule type" value="Genomic_DNA"/>
</dbReference>
<protein>
    <submittedName>
        <fullName evidence="2">Uncharacterized protein</fullName>
    </submittedName>
</protein>
<evidence type="ECO:0000256" key="1">
    <source>
        <dbReference type="SAM" id="MobiDB-lite"/>
    </source>
</evidence>
<gene>
    <name evidence="2" type="ORF">H6P81_021718</name>
</gene>
<organism evidence="2 3">
    <name type="scientific">Aristolochia fimbriata</name>
    <name type="common">White veined hardy Dutchman's pipe vine</name>
    <dbReference type="NCBI Taxonomy" id="158543"/>
    <lineage>
        <taxon>Eukaryota</taxon>
        <taxon>Viridiplantae</taxon>
        <taxon>Streptophyta</taxon>
        <taxon>Embryophyta</taxon>
        <taxon>Tracheophyta</taxon>
        <taxon>Spermatophyta</taxon>
        <taxon>Magnoliopsida</taxon>
        <taxon>Magnoliidae</taxon>
        <taxon>Piperales</taxon>
        <taxon>Aristolochiaceae</taxon>
        <taxon>Aristolochia</taxon>
    </lineage>
</organism>
<sequence length="579" mass="62132">MAFKQHFMMSNGTTALAAANPAMPDARSDSLRGTVRRPSPTEAEGKWPAAPPHSKPAIRPGVNKPTSARRQPFRRTLGATVPSLPRLHARYATIATATTAPTHLKSQNRQNQNRKKRSTPPVWGSPPKGGTRERLADSRREGQARPAPLRVAAQLPQQSLWGQVAQARAGRLAQPARAPEWLVRVPAATLKRRQVSLARCGRPGGGWSALKTSGGWLGAMASLPGGDGLPLRCQPVPHQQLSPYGKSQKYPSATAKNRKVVRTTTRGCRGGYWRRFCWRRAPQVCCSSRHTSLVAGLRRMHPVPLTAGTPKNIPRFETHQAPSGGGLTMGSRQQVDPQPQVGGRVGLSLGQPGGFVWQGARMAGLGLVCPLRWSVCPRARCQEGWSVPLRAPAGQASAIGREGPVGWAGYARRAGHIGCRLSLLRSLAGFAPRAKAPSEELEHYKELPLPPQDLKSLCRAGASASGLPLAQVSSARLWAGPGLGSRAGQLPLGPPLLAPSDRTWDLSAGSRPTVARRGFNRVRHGAEFAIAGSKATLTTLQHPVSDGSPRIQTPELELMPSPRLVRRWASPRHALGSRS</sequence>
<evidence type="ECO:0000313" key="3">
    <source>
        <dbReference type="Proteomes" id="UP000825729"/>
    </source>
</evidence>
<feature type="compositionally biased region" description="Basic and acidic residues" evidence="1">
    <location>
        <begin position="130"/>
        <end position="143"/>
    </location>
</feature>
<keyword evidence="3" id="KW-1185">Reference proteome</keyword>
<feature type="region of interest" description="Disordered" evidence="1">
    <location>
        <begin position="96"/>
        <end position="145"/>
    </location>
</feature>
<comment type="caution">
    <text evidence="2">The sequence shown here is derived from an EMBL/GenBank/DDBJ whole genome shotgun (WGS) entry which is preliminary data.</text>
</comment>
<reference evidence="2 3" key="1">
    <citation type="submission" date="2021-07" db="EMBL/GenBank/DDBJ databases">
        <title>The Aristolochia fimbriata genome: insights into angiosperm evolution, floral development and chemical biosynthesis.</title>
        <authorList>
            <person name="Jiao Y."/>
        </authorList>
    </citation>
    <scope>NUCLEOTIDE SEQUENCE [LARGE SCALE GENOMIC DNA]</scope>
    <source>
        <strain evidence="2">IBCAS-2021</strain>
        <tissue evidence="2">Leaf</tissue>
    </source>
</reference>
<accession>A0AAV7DRT2</accession>
<dbReference type="Proteomes" id="UP000825729">
    <property type="component" value="Unassembled WGS sequence"/>
</dbReference>
<evidence type="ECO:0000313" key="2">
    <source>
        <dbReference type="EMBL" id="KAG9438331.1"/>
    </source>
</evidence>
<dbReference type="AlphaFoldDB" id="A0AAV7DRT2"/>
<name>A0AAV7DRT2_ARIFI</name>
<proteinExistence type="predicted"/>
<feature type="region of interest" description="Disordered" evidence="1">
    <location>
        <begin position="18"/>
        <end position="80"/>
    </location>
</feature>